<organism evidence="2 3">
    <name type="scientific">Pacificimonas pallii</name>
    <dbReference type="NCBI Taxonomy" id="2827236"/>
    <lineage>
        <taxon>Bacteria</taxon>
        <taxon>Pseudomonadati</taxon>
        <taxon>Pseudomonadota</taxon>
        <taxon>Alphaproteobacteria</taxon>
        <taxon>Sphingomonadales</taxon>
        <taxon>Sphingosinicellaceae</taxon>
        <taxon>Pacificimonas</taxon>
    </lineage>
</organism>
<dbReference type="RefSeq" id="WP_218445798.1">
    <property type="nucleotide sequence ID" value="NZ_JAGSPA010000003.1"/>
</dbReference>
<dbReference type="EMBL" id="JAGSPA010000003">
    <property type="protein sequence ID" value="MBV7256955.1"/>
    <property type="molecule type" value="Genomic_DNA"/>
</dbReference>
<accession>A0ABS6SEX1</accession>
<gene>
    <name evidence="2" type="ORF">KCG44_09190</name>
</gene>
<protein>
    <submittedName>
        <fullName evidence="2">Uncharacterized protein</fullName>
    </submittedName>
</protein>
<evidence type="ECO:0000313" key="2">
    <source>
        <dbReference type="EMBL" id="MBV7256955.1"/>
    </source>
</evidence>
<evidence type="ECO:0000313" key="3">
    <source>
        <dbReference type="Proteomes" id="UP000722336"/>
    </source>
</evidence>
<comment type="caution">
    <text evidence="2">The sequence shown here is derived from an EMBL/GenBank/DDBJ whole genome shotgun (WGS) entry which is preliminary data.</text>
</comment>
<sequence length="101" mass="10922">MTVDTNYLLNNLAAAPSAGRRETNADPASWYEALAHAWGNALDNQATRIEVRAEELQQGADSPSQITMLTAESLRMSFMAQSSSTSTNSVGESLQTMARKN</sequence>
<feature type="compositionally biased region" description="Low complexity" evidence="1">
    <location>
        <begin position="80"/>
        <end position="93"/>
    </location>
</feature>
<keyword evidence="3" id="KW-1185">Reference proteome</keyword>
<name>A0ABS6SEX1_9SPHN</name>
<dbReference type="Proteomes" id="UP000722336">
    <property type="component" value="Unassembled WGS sequence"/>
</dbReference>
<evidence type="ECO:0000256" key="1">
    <source>
        <dbReference type="SAM" id="MobiDB-lite"/>
    </source>
</evidence>
<feature type="region of interest" description="Disordered" evidence="1">
    <location>
        <begin position="80"/>
        <end position="101"/>
    </location>
</feature>
<reference evidence="2 3" key="1">
    <citation type="submission" date="2021-04" db="EMBL/GenBank/DDBJ databases">
        <authorList>
            <person name="Pira H."/>
            <person name="Risdian C."/>
            <person name="Wink J."/>
        </authorList>
    </citation>
    <scope>NUCLEOTIDE SEQUENCE [LARGE SCALE GENOMIC DNA]</scope>
    <source>
        <strain evidence="2 3">WHA3</strain>
    </source>
</reference>
<proteinExistence type="predicted"/>